<evidence type="ECO:0000256" key="3">
    <source>
        <dbReference type="ARBA" id="ARBA00022722"/>
    </source>
</evidence>
<gene>
    <name evidence="9" type="primary">recJ</name>
    <name evidence="9" type="ORF">V4D30_07880</name>
</gene>
<evidence type="ECO:0000256" key="1">
    <source>
        <dbReference type="ARBA" id="ARBA00005915"/>
    </source>
</evidence>
<dbReference type="Pfam" id="PF01368">
    <property type="entry name" value="DHH"/>
    <property type="match status" value="1"/>
</dbReference>
<protein>
    <recommendedName>
        <fullName evidence="2">Single-stranded-DNA-specific exonuclease RecJ</fullName>
    </recommendedName>
</protein>
<dbReference type="KEGG" id="taut:V4D30_07880"/>
<accession>A0AAU8GY85</accession>
<proteinExistence type="inferred from homology"/>
<evidence type="ECO:0000313" key="9">
    <source>
        <dbReference type="EMBL" id="XCH46253.1"/>
    </source>
</evidence>
<feature type="domain" description="RecJ OB" evidence="8">
    <location>
        <begin position="449"/>
        <end position="550"/>
    </location>
</feature>
<evidence type="ECO:0000259" key="6">
    <source>
        <dbReference type="Pfam" id="PF01368"/>
    </source>
</evidence>
<dbReference type="NCBIfam" id="TIGR00644">
    <property type="entry name" value="recJ"/>
    <property type="match status" value="1"/>
</dbReference>
<name>A0AAU8GY85_9BACT</name>
<comment type="similarity">
    <text evidence="1">Belongs to the RecJ family.</text>
</comment>
<dbReference type="RefSeq" id="WP_353683792.1">
    <property type="nucleotide sequence ID" value="NZ_CP144373.1"/>
</dbReference>
<dbReference type="Gene3D" id="3.90.1640.30">
    <property type="match status" value="1"/>
</dbReference>
<dbReference type="InterPro" id="IPR004610">
    <property type="entry name" value="RecJ"/>
</dbReference>
<reference evidence="9" key="1">
    <citation type="submission" date="2024-01" db="EMBL/GenBank/DDBJ databases">
        <title>The first autotrophic representatives of the genus Thermodesulfovibrio.</title>
        <authorList>
            <person name="Maltseva A.I."/>
            <person name="Elcheninov A.G."/>
            <person name="Kublanov I.V."/>
            <person name="Lebedinsky A.V."/>
            <person name="Frolov E.N."/>
        </authorList>
    </citation>
    <scope>NUCLEOTIDE SEQUENCE</scope>
    <source>
        <strain evidence="9">3907-1M</strain>
    </source>
</reference>
<evidence type="ECO:0000259" key="8">
    <source>
        <dbReference type="Pfam" id="PF17768"/>
    </source>
</evidence>
<evidence type="ECO:0000256" key="5">
    <source>
        <dbReference type="ARBA" id="ARBA00022839"/>
    </source>
</evidence>
<dbReference type="GO" id="GO:0006281">
    <property type="term" value="P:DNA repair"/>
    <property type="evidence" value="ECO:0007669"/>
    <property type="project" value="InterPro"/>
</dbReference>
<evidence type="ECO:0000259" key="7">
    <source>
        <dbReference type="Pfam" id="PF02272"/>
    </source>
</evidence>
<dbReference type="GO" id="GO:0003676">
    <property type="term" value="F:nucleic acid binding"/>
    <property type="evidence" value="ECO:0007669"/>
    <property type="project" value="InterPro"/>
</dbReference>
<dbReference type="InterPro" id="IPR001667">
    <property type="entry name" value="DDH_dom"/>
</dbReference>
<evidence type="ECO:0000256" key="4">
    <source>
        <dbReference type="ARBA" id="ARBA00022801"/>
    </source>
</evidence>
<dbReference type="PANTHER" id="PTHR30255:SF2">
    <property type="entry name" value="SINGLE-STRANDED-DNA-SPECIFIC EXONUCLEASE RECJ"/>
    <property type="match status" value="1"/>
</dbReference>
<keyword evidence="4" id="KW-0378">Hydrolase</keyword>
<keyword evidence="3" id="KW-0540">Nuclease</keyword>
<dbReference type="InterPro" id="IPR041122">
    <property type="entry name" value="RecJ_OB"/>
</dbReference>
<dbReference type="InterPro" id="IPR003156">
    <property type="entry name" value="DHHA1_dom"/>
</dbReference>
<organism evidence="9">
    <name type="scientific">Thermodesulfovibrio autotrophicus</name>
    <dbReference type="NCBI Taxonomy" id="3118333"/>
    <lineage>
        <taxon>Bacteria</taxon>
        <taxon>Pseudomonadati</taxon>
        <taxon>Nitrospirota</taxon>
        <taxon>Thermodesulfovibrionia</taxon>
        <taxon>Thermodesulfovibrionales</taxon>
        <taxon>Thermodesulfovibrionaceae</taxon>
        <taxon>Thermodesulfovibrio</taxon>
    </lineage>
</organism>
<dbReference type="InterPro" id="IPR051673">
    <property type="entry name" value="SSDNA_exonuclease_RecJ"/>
</dbReference>
<dbReference type="SUPFAM" id="SSF64182">
    <property type="entry name" value="DHH phosphoesterases"/>
    <property type="match status" value="1"/>
</dbReference>
<dbReference type="Gene3D" id="3.10.310.30">
    <property type="match status" value="1"/>
</dbReference>
<evidence type="ECO:0000256" key="2">
    <source>
        <dbReference type="ARBA" id="ARBA00019841"/>
    </source>
</evidence>
<dbReference type="Pfam" id="PF17768">
    <property type="entry name" value="RecJ_OB"/>
    <property type="match status" value="1"/>
</dbReference>
<feature type="domain" description="DHHA1" evidence="7">
    <location>
        <begin position="346"/>
        <end position="436"/>
    </location>
</feature>
<dbReference type="Pfam" id="PF02272">
    <property type="entry name" value="DHHA1"/>
    <property type="match status" value="1"/>
</dbReference>
<feature type="domain" description="DDH" evidence="6">
    <location>
        <begin position="79"/>
        <end position="227"/>
    </location>
</feature>
<dbReference type="GO" id="GO:0008409">
    <property type="term" value="F:5'-3' exonuclease activity"/>
    <property type="evidence" value="ECO:0007669"/>
    <property type="project" value="InterPro"/>
</dbReference>
<dbReference type="AlphaFoldDB" id="A0AAU8GY85"/>
<dbReference type="EMBL" id="CP144373">
    <property type="protein sequence ID" value="XCH46253.1"/>
    <property type="molecule type" value="Genomic_DNA"/>
</dbReference>
<keyword evidence="5 9" id="KW-0269">Exonuclease</keyword>
<dbReference type="PANTHER" id="PTHR30255">
    <property type="entry name" value="SINGLE-STRANDED-DNA-SPECIFIC EXONUCLEASE RECJ"/>
    <property type="match status" value="1"/>
</dbReference>
<sequence>MQYSEWIVVKTNQDYLQYLSKSLNISIPIAQVLVSRGLKEVDEIYSFLNPSMDLIDPFSISGVYEAVRIIKDAINSGIKIFINGDYDADGLTGTAILYDILKKMKAQVFYHIPHRIHHGYGLTKTSIEEAKKAGAKLIITVDCGIRDFEMVQYAKKEGIETIITDHHEPLRIDGELVLPEALTIINPKVDENSPYTSLAGVGVAFMLAMALNSEEAMQYLDLVTLGTYADMVPLNTTNRALIKQGWGLLENPCRASIKILKEIAGVNSNIIKNFHLSYCLIPRINAPGRIDHAQDVVKFFTSEDIGEIENIGQWINQINSLRQKTEEKIMEEVEKKLDNEFNDEAVVVLWGDWHLGVVGTVASKLLDRFNRPVFIMAIDENKAKGSARAPSGVDLQKMLCSCKDLLIRFGGHKQAAGVMLYKEKLNEFKERLCKLAESMDMEPKNVLQLDAQVSLSEVNEKLTEEIKLLEPFGEGNREPIFGAKELTVVNLRKVGSNHLKMSLRQNGKYIPAIGFDMAGEPILEGCLVDAAFTPVINEWEGVRSLQLQLKAIRRTQNRLMGVQNSKAKF</sequence>
<dbReference type="GO" id="GO:0006310">
    <property type="term" value="P:DNA recombination"/>
    <property type="evidence" value="ECO:0007669"/>
    <property type="project" value="InterPro"/>
</dbReference>
<dbReference type="InterPro" id="IPR038763">
    <property type="entry name" value="DHH_sf"/>
</dbReference>